<reference evidence="2 3" key="1">
    <citation type="journal article" date="2019" name="Nat. Med.">
        <title>A library of human gut bacterial isolates paired with longitudinal multiomics data enables mechanistic microbiome research.</title>
        <authorList>
            <person name="Poyet M."/>
            <person name="Groussin M."/>
            <person name="Gibbons S.M."/>
            <person name="Avila-Pacheco J."/>
            <person name="Jiang X."/>
            <person name="Kearney S.M."/>
            <person name="Perrotta A.R."/>
            <person name="Berdy B."/>
            <person name="Zhao S."/>
            <person name="Lieberman T.D."/>
            <person name="Swanson P.K."/>
            <person name="Smith M."/>
            <person name="Roesemann S."/>
            <person name="Alexander J.E."/>
            <person name="Rich S.A."/>
            <person name="Livny J."/>
            <person name="Vlamakis H."/>
            <person name="Clish C."/>
            <person name="Bullock K."/>
            <person name="Deik A."/>
            <person name="Scott J."/>
            <person name="Pierce K.A."/>
            <person name="Xavier R.J."/>
            <person name="Alm E.J."/>
        </authorList>
    </citation>
    <scope>NUCLEOTIDE SEQUENCE [LARGE SCALE GENOMIC DNA]</scope>
    <source>
        <strain evidence="2 3">BIOML-A1</strain>
    </source>
</reference>
<protein>
    <submittedName>
        <fullName evidence="2">Helix-turn-helix domain-containing protein</fullName>
    </submittedName>
</protein>
<organism evidence="2 3">
    <name type="scientific">Blautia wexlerae</name>
    <dbReference type="NCBI Taxonomy" id="418240"/>
    <lineage>
        <taxon>Bacteria</taxon>
        <taxon>Bacillati</taxon>
        <taxon>Bacillota</taxon>
        <taxon>Clostridia</taxon>
        <taxon>Lachnospirales</taxon>
        <taxon>Lachnospiraceae</taxon>
        <taxon>Blautia</taxon>
    </lineage>
</organism>
<dbReference type="Proteomes" id="UP000477285">
    <property type="component" value="Unassembled WGS sequence"/>
</dbReference>
<feature type="region of interest" description="Disordered" evidence="1">
    <location>
        <begin position="1"/>
        <end position="26"/>
    </location>
</feature>
<gene>
    <name evidence="2" type="ORF">GT728_11635</name>
</gene>
<accession>A0A6L8T2S6</accession>
<comment type="caution">
    <text evidence="2">The sequence shown here is derived from an EMBL/GenBank/DDBJ whole genome shotgun (WGS) entry which is preliminary data.</text>
</comment>
<proteinExistence type="predicted"/>
<dbReference type="EMBL" id="WWVQ01000027">
    <property type="protein sequence ID" value="MZL33830.1"/>
    <property type="molecule type" value="Genomic_DNA"/>
</dbReference>
<dbReference type="AlphaFoldDB" id="A0A6L8T2S6"/>
<dbReference type="RefSeq" id="WP_161233827.1">
    <property type="nucleotide sequence ID" value="NZ_WWVQ01000027.1"/>
</dbReference>
<name>A0A6L8T2S6_9FIRM</name>
<sequence>MANANKKIISKGKATEEKEKKPSKSPVTVEVVDGVFVFHGGKGGHNITERKNKALEPYGKCIYNYGLLLELIPGDQTSRINQNIGNCRYVHNNYLAERIKCY</sequence>
<evidence type="ECO:0000313" key="3">
    <source>
        <dbReference type="Proteomes" id="UP000477285"/>
    </source>
</evidence>
<evidence type="ECO:0000256" key="1">
    <source>
        <dbReference type="SAM" id="MobiDB-lite"/>
    </source>
</evidence>
<feature type="compositionally biased region" description="Basic and acidic residues" evidence="1">
    <location>
        <begin position="13"/>
        <end position="22"/>
    </location>
</feature>
<evidence type="ECO:0000313" key="2">
    <source>
        <dbReference type="EMBL" id="MZL33830.1"/>
    </source>
</evidence>